<evidence type="ECO:0000259" key="3">
    <source>
        <dbReference type="Pfam" id="PF13649"/>
    </source>
</evidence>
<keyword evidence="1" id="KW-0479">Metal-binding</keyword>
<dbReference type="InterPro" id="IPR029063">
    <property type="entry name" value="SAM-dependent_MTases_sf"/>
</dbReference>
<dbReference type="GO" id="GO:0046872">
    <property type="term" value="F:metal ion binding"/>
    <property type="evidence" value="ECO:0007669"/>
    <property type="project" value="UniProtKB-KW"/>
</dbReference>
<dbReference type="Gene3D" id="3.40.50.150">
    <property type="entry name" value="Vaccinia Virus protein VP39"/>
    <property type="match status" value="1"/>
</dbReference>
<reference evidence="5 6" key="1">
    <citation type="submission" date="2016-11" db="EMBL/GenBank/DDBJ databases">
        <authorList>
            <person name="Jaros S."/>
            <person name="Januszkiewicz K."/>
            <person name="Wedrychowicz H."/>
        </authorList>
    </citation>
    <scope>NUCLEOTIDE SEQUENCE [LARGE SCALE GENOMIC DNA]</scope>
    <source>
        <strain evidence="5 6">CGMCC 1.7049</strain>
    </source>
</reference>
<feature type="binding site" evidence="1">
    <location>
        <position position="43"/>
    </location>
    <ligand>
        <name>Zn(2+)</name>
        <dbReference type="ChEBI" id="CHEBI:29105"/>
    </ligand>
</feature>
<feature type="binding site" evidence="2">
    <location>
        <position position="102"/>
    </location>
    <ligand>
        <name>S-adenosyl-L-methionine</name>
        <dbReference type="ChEBI" id="CHEBI:59789"/>
    </ligand>
</feature>
<evidence type="ECO:0000256" key="1">
    <source>
        <dbReference type="PIRSR" id="PIRSR018249-1"/>
    </source>
</evidence>
<dbReference type="AlphaFoldDB" id="A0A1M5N041"/>
<dbReference type="InterPro" id="IPR016718">
    <property type="entry name" value="rRNA_m1G-MeTrfase_A_prd"/>
</dbReference>
<feature type="domain" description="Methyltransferase" evidence="3">
    <location>
        <begin position="121"/>
        <end position="206"/>
    </location>
</feature>
<feature type="domain" description="23S rRNA (guanine(745)-N(1))-methyltransferase N-terminal" evidence="4">
    <location>
        <begin position="39"/>
        <end position="80"/>
    </location>
</feature>
<name>A0A1M5N041_9GAMM</name>
<organism evidence="5 6">
    <name type="scientific">Hydrocarboniphaga daqingensis</name>
    <dbReference type="NCBI Taxonomy" id="490188"/>
    <lineage>
        <taxon>Bacteria</taxon>
        <taxon>Pseudomonadati</taxon>
        <taxon>Pseudomonadota</taxon>
        <taxon>Gammaproteobacteria</taxon>
        <taxon>Nevskiales</taxon>
        <taxon>Nevskiaceae</taxon>
        <taxon>Hydrocarboniphaga</taxon>
    </lineage>
</organism>
<dbReference type="GO" id="GO:0008168">
    <property type="term" value="F:methyltransferase activity"/>
    <property type="evidence" value="ECO:0007669"/>
    <property type="project" value="UniProtKB-KW"/>
</dbReference>
<dbReference type="SUPFAM" id="SSF53335">
    <property type="entry name" value="S-adenosyl-L-methionine-dependent methyltransferases"/>
    <property type="match status" value="1"/>
</dbReference>
<dbReference type="CDD" id="cd02440">
    <property type="entry name" value="AdoMet_MTases"/>
    <property type="match status" value="1"/>
</dbReference>
<keyword evidence="2" id="KW-0949">S-adenosyl-L-methionine</keyword>
<dbReference type="PIRSF" id="PIRSF018249">
    <property type="entry name" value="MyrA_prd"/>
    <property type="match status" value="1"/>
</dbReference>
<proteinExistence type="predicted"/>
<dbReference type="InterPro" id="IPR041698">
    <property type="entry name" value="Methyltransf_25"/>
</dbReference>
<dbReference type="PANTHER" id="PTHR43460:SF1">
    <property type="entry name" value="METHYLTRANSFERASE TYPE 11 DOMAIN-CONTAINING PROTEIN"/>
    <property type="match status" value="1"/>
</dbReference>
<feature type="binding site" evidence="2">
    <location>
        <begin position="128"/>
        <end position="129"/>
    </location>
    <ligand>
        <name>S-adenosyl-L-methionine</name>
        <dbReference type="ChEBI" id="CHEBI:59789"/>
    </ligand>
</feature>
<feature type="binding site" evidence="1">
    <location>
        <position position="60"/>
    </location>
    <ligand>
        <name>Zn(2+)</name>
        <dbReference type="ChEBI" id="CHEBI:29105"/>
    </ligand>
</feature>
<keyword evidence="5" id="KW-0808">Transferase</keyword>
<keyword evidence="1" id="KW-0862">Zinc</keyword>
<evidence type="ECO:0000313" key="6">
    <source>
        <dbReference type="Proteomes" id="UP000199758"/>
    </source>
</evidence>
<evidence type="ECO:0000259" key="4">
    <source>
        <dbReference type="Pfam" id="PF21302"/>
    </source>
</evidence>
<dbReference type="EMBL" id="FQWZ01000003">
    <property type="protein sequence ID" value="SHG82857.1"/>
    <property type="molecule type" value="Genomic_DNA"/>
</dbReference>
<dbReference type="Pfam" id="PF21302">
    <property type="entry name" value="Zn_ribbon_RlmA"/>
    <property type="match status" value="1"/>
</dbReference>
<dbReference type="OrthoDB" id="108476at2"/>
<dbReference type="InterPro" id="IPR052939">
    <property type="entry name" value="23S_rRNA_MeTrnsfrase_RlmA"/>
</dbReference>
<feature type="binding site" evidence="1">
    <location>
        <position position="40"/>
    </location>
    <ligand>
        <name>Zn(2+)</name>
        <dbReference type="ChEBI" id="CHEBI:29105"/>
    </ligand>
</feature>
<dbReference type="GO" id="GO:0032259">
    <property type="term" value="P:methylation"/>
    <property type="evidence" value="ECO:0007669"/>
    <property type="project" value="UniProtKB-KW"/>
</dbReference>
<feature type="binding site" evidence="2">
    <location>
        <position position="217"/>
    </location>
    <ligand>
        <name>S-adenosyl-L-methionine</name>
        <dbReference type="ChEBI" id="CHEBI:59789"/>
    </ligand>
</feature>
<dbReference type="STRING" id="490188.SAMN04488068_1559"/>
<keyword evidence="5" id="KW-0489">Methyltransferase</keyword>
<evidence type="ECO:0000256" key="2">
    <source>
        <dbReference type="PIRSR" id="PIRSR018249-2"/>
    </source>
</evidence>
<gene>
    <name evidence="5" type="ORF">SAMN04488068_1559</name>
</gene>
<accession>A0A1M5N041</accession>
<feature type="binding site" evidence="1">
    <location>
        <position position="56"/>
    </location>
    <ligand>
        <name>Zn(2+)</name>
        <dbReference type="ChEBI" id="CHEBI:29105"/>
    </ligand>
</feature>
<evidence type="ECO:0000313" key="5">
    <source>
        <dbReference type="EMBL" id="SHG82857.1"/>
    </source>
</evidence>
<keyword evidence="6" id="KW-1185">Reference proteome</keyword>
<protein>
    <submittedName>
        <fullName evidence="5">23S rRNA (Guanine745-N1)-methyltransferase</fullName>
    </submittedName>
</protein>
<sequence length="305" mass="32999">MIRPPVGAVNCRCGSGWSAGRRPARLRALARCHARPVLICPLCRQMLDCQPKVWRCAAGHCFDVARDGYVNLLPVQHKHSTDPGDSAESLAARRAFLEAGHYAPLRDAVLAQIGAAGARSVLDLGCGEGWYTQAFPQAPGAPAVIGLDIAKPGIQLAARRHRSAGITWLVASGAALPVADGTLDLITCLFTQLHVAEMHRALRPGGQVLVVTPAPTHLWSLRAGLFDEVRAHEPDKFVDGFIAAGFTLLAQQQVEASLRLDNTALRQLLAMTPYVWKARPERRAALEQQTDFETTAAFALLRFGR</sequence>
<dbReference type="Pfam" id="PF13649">
    <property type="entry name" value="Methyltransf_25"/>
    <property type="match status" value="1"/>
</dbReference>
<dbReference type="PANTHER" id="PTHR43460">
    <property type="entry name" value="METHYLTRANSFERASE"/>
    <property type="match status" value="1"/>
</dbReference>
<dbReference type="InterPro" id="IPR048647">
    <property type="entry name" value="RlmA_N"/>
</dbReference>
<dbReference type="Proteomes" id="UP000199758">
    <property type="component" value="Unassembled WGS sequence"/>
</dbReference>